<name>A0A839H342_9LACO</name>
<feature type="region of interest" description="Disordered" evidence="1">
    <location>
        <begin position="386"/>
        <end position="417"/>
    </location>
</feature>
<dbReference type="InterPro" id="IPR006944">
    <property type="entry name" value="Phage/GTA_portal"/>
</dbReference>
<dbReference type="Proteomes" id="UP000547628">
    <property type="component" value="Unassembled WGS sequence"/>
</dbReference>
<evidence type="ECO:0000256" key="1">
    <source>
        <dbReference type="SAM" id="MobiDB-lite"/>
    </source>
</evidence>
<feature type="compositionally biased region" description="Polar residues" evidence="1">
    <location>
        <begin position="392"/>
        <end position="406"/>
    </location>
</feature>
<organism evidence="2 3">
    <name type="scientific">Limosilactobacillus albertensis</name>
    <dbReference type="NCBI Taxonomy" id="2759752"/>
    <lineage>
        <taxon>Bacteria</taxon>
        <taxon>Bacillati</taxon>
        <taxon>Bacillota</taxon>
        <taxon>Bacilli</taxon>
        <taxon>Lactobacillales</taxon>
        <taxon>Lactobacillaceae</taxon>
        <taxon>Limosilactobacillus</taxon>
    </lineage>
</organism>
<proteinExistence type="predicted"/>
<dbReference type="NCBIfam" id="TIGR01537">
    <property type="entry name" value="portal_HK97"/>
    <property type="match status" value="1"/>
</dbReference>
<comment type="caution">
    <text evidence="2">The sequence shown here is derived from an EMBL/GenBank/DDBJ whole genome shotgun (WGS) entry which is preliminary data.</text>
</comment>
<dbReference type="RefSeq" id="WP_182602069.1">
    <property type="nucleotide sequence ID" value="NZ_JACIVD010000048.1"/>
</dbReference>
<accession>A0A839H342</accession>
<dbReference type="InterPro" id="IPR006427">
    <property type="entry name" value="Portal_HK97"/>
</dbReference>
<dbReference type="Pfam" id="PF04860">
    <property type="entry name" value="Phage_portal"/>
    <property type="match status" value="1"/>
</dbReference>
<gene>
    <name evidence="2" type="ORF">H5S41_02195</name>
</gene>
<dbReference type="EMBL" id="JACIVD010000048">
    <property type="protein sequence ID" value="MBB1122780.1"/>
    <property type="molecule type" value="Genomic_DNA"/>
</dbReference>
<evidence type="ECO:0000313" key="3">
    <source>
        <dbReference type="Proteomes" id="UP000547628"/>
    </source>
</evidence>
<evidence type="ECO:0000313" key="2">
    <source>
        <dbReference type="EMBL" id="MBB1122780.1"/>
    </source>
</evidence>
<protein>
    <submittedName>
        <fullName evidence="2">Phage portal protein</fullName>
    </submittedName>
</protein>
<dbReference type="AlphaFoldDB" id="A0A839H342"/>
<sequence>MSIFSKFHKRNLSLSSGGLSPFFVADGGRVIASQTINASDALTNSDIFAVVSRIASNVAMTSYKTDNPLINKAIKQPSQYINGYSFWQKVVVQLLLTGNAYVLINRDGNNIPRSFIQVPASNVQINLLSKDAGDPVDDIVYTITLDSENGKTFTVRSSDVLHFRCLVSGFDEQTRGFCGISPLVSLAQEVSIQNNSNRLANASLSHAIAPSYVIKLPQNQIKDALKENWRNQVEKMTSGANTGRALVMDTSMDLQPLQVNPNIDSLLSNTRFSQSQIAKAFGIPDEYLNGQGDQQSSIQMMNSLYVNGLAPYVSSLTSEMSAKFGVDVRADFTNLADVDHSQLISQISSLTSSKNPVIPSRLAVRILRNNDALGLADISDDDIDSDFKASEQAGTSSVAASPPTNNKEGDQDEEQED</sequence>
<reference evidence="2 3" key="1">
    <citation type="submission" date="2020-07" db="EMBL/GenBank/DDBJ databases">
        <title>Description of Limosilactobacillus balticus sp. nov., Limosilactobacillus agrestis sp. nov., Limosilactobacillus albertensis sp. nov., Limosilactobacillus rudii sp. nov., Limosilactobacillus fastidiosus sp. nov., five novel Limosilactobacillus species isolated from the vertebrate gastrointestinal tract, and proposal of 6 subspecies of Limosilactobacillus reuteri adapted to the gastrointestinal tract of specific vertebrate hosts.</title>
        <authorList>
            <person name="Li F."/>
            <person name="Cheng C."/>
            <person name="Zheng J."/>
            <person name="Quevedo R.M."/>
            <person name="Li J."/>
            <person name="Roos S."/>
            <person name="Gaenzle M.G."/>
            <person name="Walter J."/>
        </authorList>
    </citation>
    <scope>NUCLEOTIDE SEQUENCE [LARGE SCALE GENOMIC DNA]</scope>
    <source>
        <strain evidence="2 3">Lr3000</strain>
    </source>
</reference>